<dbReference type="PANTHER" id="PTHR38109:SF1">
    <property type="entry name" value="PROTEIN YCGL"/>
    <property type="match status" value="1"/>
</dbReference>
<dbReference type="Proteomes" id="UP000560000">
    <property type="component" value="Unassembled WGS sequence"/>
</dbReference>
<dbReference type="STRING" id="1543381.LF63_0114070"/>
<evidence type="ECO:0000313" key="4">
    <source>
        <dbReference type="Proteomes" id="UP000029708"/>
    </source>
</evidence>
<dbReference type="InterPro" id="IPR027354">
    <property type="entry name" value="YcgL_dom"/>
</dbReference>
<reference evidence="3 5" key="2">
    <citation type="submission" date="2020-08" db="EMBL/GenBank/DDBJ databases">
        <title>Genomic Encyclopedia of Type Strains, Phase IV (KMG-IV): sequencing the most valuable type-strain genomes for metagenomic binning, comparative biology and taxonomic classification.</title>
        <authorList>
            <person name="Goeker M."/>
        </authorList>
    </citation>
    <scope>NUCLEOTIDE SEQUENCE [LARGE SCALE GENOMIC DNA]</scope>
    <source>
        <strain evidence="3 5">DSM 107085</strain>
    </source>
</reference>
<sequence>MHCHVYASRRKSETYLWLRDPALLETLPEALRQVLGELRFVLEVELDSARRLPHQDTEQVLSHLLEQGWHLQLPPGEKA</sequence>
<proteinExistence type="predicted"/>
<dbReference type="OrthoDB" id="7062382at2"/>
<dbReference type="SUPFAM" id="SSF160191">
    <property type="entry name" value="YcgL-like"/>
    <property type="match status" value="1"/>
</dbReference>
<protein>
    <submittedName>
        <fullName evidence="2">Membrane protein</fullName>
    </submittedName>
</protein>
<dbReference type="EMBL" id="JROI01000016">
    <property type="protein sequence ID" value="KGI76818.1"/>
    <property type="molecule type" value="Genomic_DNA"/>
</dbReference>
<gene>
    <name evidence="3" type="ORF">HNQ86_002435</name>
    <name evidence="2" type="ORF">LF63_0114070</name>
</gene>
<evidence type="ECO:0000259" key="1">
    <source>
        <dbReference type="PROSITE" id="PS51648"/>
    </source>
</evidence>
<dbReference type="AlphaFoldDB" id="A0A099CS30"/>
<dbReference type="RefSeq" id="WP_043104496.1">
    <property type="nucleotide sequence ID" value="NZ_JACHET010000001.1"/>
</dbReference>
<keyword evidence="4" id="KW-1185">Reference proteome</keyword>
<dbReference type="PANTHER" id="PTHR38109">
    <property type="entry name" value="PROTEIN YCGL"/>
    <property type="match status" value="1"/>
</dbReference>
<evidence type="ECO:0000313" key="3">
    <source>
        <dbReference type="EMBL" id="MBB6185090.1"/>
    </source>
</evidence>
<reference evidence="2 4" key="1">
    <citation type="submission" date="2014-09" db="EMBL/GenBank/DDBJ databases">
        <title>Xanthomonadaceae 3.5X direct submission.</title>
        <authorList>
            <person name="Fang T."/>
            <person name="Wang H."/>
        </authorList>
    </citation>
    <scope>NUCLEOTIDE SEQUENCE [LARGE SCALE GENOMIC DNA]</scope>
    <source>
        <strain evidence="2 4">3.5X</strain>
    </source>
</reference>
<dbReference type="Pfam" id="PF05166">
    <property type="entry name" value="YcgL"/>
    <property type="match status" value="1"/>
</dbReference>
<organism evidence="2 4">
    <name type="scientific">Oleiagrimonas soli</name>
    <dbReference type="NCBI Taxonomy" id="1543381"/>
    <lineage>
        <taxon>Bacteria</taxon>
        <taxon>Pseudomonadati</taxon>
        <taxon>Pseudomonadota</taxon>
        <taxon>Gammaproteobacteria</taxon>
        <taxon>Lysobacterales</taxon>
        <taxon>Rhodanobacteraceae</taxon>
        <taxon>Oleiagrimonas</taxon>
    </lineage>
</organism>
<comment type="caution">
    <text evidence="2">The sequence shown here is derived from an EMBL/GenBank/DDBJ whole genome shotgun (WGS) entry which is preliminary data.</text>
</comment>
<dbReference type="InterPro" id="IPR038068">
    <property type="entry name" value="YcgL-like_sf"/>
</dbReference>
<accession>A0A099CS30</accession>
<dbReference type="Proteomes" id="UP000029708">
    <property type="component" value="Unassembled WGS sequence"/>
</dbReference>
<evidence type="ECO:0000313" key="5">
    <source>
        <dbReference type="Proteomes" id="UP000560000"/>
    </source>
</evidence>
<dbReference type="PROSITE" id="PS51648">
    <property type="entry name" value="YCGL"/>
    <property type="match status" value="1"/>
</dbReference>
<dbReference type="EMBL" id="JACHET010000001">
    <property type="protein sequence ID" value="MBB6185090.1"/>
    <property type="molecule type" value="Genomic_DNA"/>
</dbReference>
<name>A0A099CS30_9GAMM</name>
<dbReference type="Gene3D" id="3.10.510.20">
    <property type="entry name" value="YcgL domain"/>
    <property type="match status" value="1"/>
</dbReference>
<evidence type="ECO:0000313" key="2">
    <source>
        <dbReference type="EMBL" id="KGI76818.1"/>
    </source>
</evidence>
<dbReference type="HOGENOM" id="CLU_155118_0_0_6"/>
<feature type="domain" description="YcgL" evidence="1">
    <location>
        <begin position="1"/>
        <end position="79"/>
    </location>
</feature>